<dbReference type="Proteomes" id="UP000187408">
    <property type="component" value="Unassembled WGS sequence"/>
</dbReference>
<gene>
    <name evidence="3" type="ORF">BLW93_07240</name>
</gene>
<dbReference type="EMBL" id="MOEN01000030">
    <property type="protein sequence ID" value="OMH40071.1"/>
    <property type="molecule type" value="Genomic_DNA"/>
</dbReference>
<dbReference type="STRING" id="1914305.BLW93_07240"/>
<dbReference type="OrthoDB" id="9806665at2"/>
<proteinExistence type="inferred from homology"/>
<organism evidence="3 4">
    <name type="scientific">Desulfurobacterium indicum</name>
    <dbReference type="NCBI Taxonomy" id="1914305"/>
    <lineage>
        <taxon>Bacteria</taxon>
        <taxon>Pseudomonadati</taxon>
        <taxon>Aquificota</taxon>
        <taxon>Aquificia</taxon>
        <taxon>Desulfurobacteriales</taxon>
        <taxon>Desulfurobacteriaceae</taxon>
        <taxon>Desulfurobacterium</taxon>
    </lineage>
</organism>
<dbReference type="GO" id="GO:0016020">
    <property type="term" value="C:membrane"/>
    <property type="evidence" value="ECO:0007669"/>
    <property type="project" value="InterPro"/>
</dbReference>
<reference evidence="3 4" key="1">
    <citation type="submission" date="2016-10" db="EMBL/GenBank/DDBJ databases">
        <title>Genome sequence of a sulfur-reducing bacterium Desulfurobacterium indicum K6013.</title>
        <authorList>
            <person name="Cao J."/>
            <person name="Shao Z."/>
            <person name="Alain K."/>
            <person name="Jebbar M."/>
        </authorList>
    </citation>
    <scope>NUCLEOTIDE SEQUENCE [LARGE SCALE GENOMIC DNA]</scope>
    <source>
        <strain evidence="3 4">K6013</strain>
    </source>
</reference>
<name>A0A1R1MJT7_9BACT</name>
<dbReference type="PANTHER" id="PTHR33219">
    <property type="entry name" value="YLMG HOMOLOG PROTEIN 2, CHLOROPLASTIC"/>
    <property type="match status" value="1"/>
</dbReference>
<feature type="transmembrane region" description="Helical" evidence="2">
    <location>
        <begin position="5"/>
        <end position="26"/>
    </location>
</feature>
<accession>A0A1R1MJT7</accession>
<dbReference type="InterPro" id="IPR003425">
    <property type="entry name" value="CCB3/YggT"/>
</dbReference>
<keyword evidence="2" id="KW-0812">Transmembrane</keyword>
<keyword evidence="2" id="KW-1133">Transmembrane helix</keyword>
<dbReference type="PANTHER" id="PTHR33219:SF14">
    <property type="entry name" value="PROTEIN COFACTOR ASSEMBLY OF COMPLEX C SUBUNIT B CCB3, CHLOROPLASTIC-RELATED"/>
    <property type="match status" value="1"/>
</dbReference>
<dbReference type="Pfam" id="PF02325">
    <property type="entry name" value="CCB3_YggT"/>
    <property type="match status" value="1"/>
</dbReference>
<comment type="caution">
    <text evidence="3">The sequence shown here is derived from an EMBL/GenBank/DDBJ whole genome shotgun (WGS) entry which is preliminary data.</text>
</comment>
<sequence>MVRDIVHFLIQFLTWFIIIGAIFTWIPPANRPGFADWIISVTEDLLEPLRKIIPPIGGIDITPLIAIMILQMIDNFITRGF</sequence>
<evidence type="ECO:0000256" key="1">
    <source>
        <dbReference type="ARBA" id="ARBA00010894"/>
    </source>
</evidence>
<keyword evidence="2" id="KW-0472">Membrane</keyword>
<evidence type="ECO:0000256" key="2">
    <source>
        <dbReference type="SAM" id="Phobius"/>
    </source>
</evidence>
<feature type="transmembrane region" description="Helical" evidence="2">
    <location>
        <begin position="52"/>
        <end position="73"/>
    </location>
</feature>
<dbReference type="AlphaFoldDB" id="A0A1R1MJT7"/>
<evidence type="ECO:0000313" key="3">
    <source>
        <dbReference type="EMBL" id="OMH40071.1"/>
    </source>
</evidence>
<protein>
    <submittedName>
        <fullName evidence="3">YggT family protein</fullName>
    </submittedName>
</protein>
<keyword evidence="4" id="KW-1185">Reference proteome</keyword>
<comment type="similarity">
    <text evidence="1">Belongs to the YggT family.</text>
</comment>
<evidence type="ECO:0000313" key="4">
    <source>
        <dbReference type="Proteomes" id="UP000187408"/>
    </source>
</evidence>